<gene>
    <name evidence="2" type="ORF">K2173_004069</name>
</gene>
<organism evidence="2 3">
    <name type="scientific">Erythroxylum novogranatense</name>
    <dbReference type="NCBI Taxonomy" id="1862640"/>
    <lineage>
        <taxon>Eukaryota</taxon>
        <taxon>Viridiplantae</taxon>
        <taxon>Streptophyta</taxon>
        <taxon>Embryophyta</taxon>
        <taxon>Tracheophyta</taxon>
        <taxon>Spermatophyta</taxon>
        <taxon>Magnoliopsida</taxon>
        <taxon>eudicotyledons</taxon>
        <taxon>Gunneridae</taxon>
        <taxon>Pentapetalae</taxon>
        <taxon>rosids</taxon>
        <taxon>fabids</taxon>
        <taxon>Malpighiales</taxon>
        <taxon>Erythroxylaceae</taxon>
        <taxon>Erythroxylum</taxon>
    </lineage>
</organism>
<evidence type="ECO:0000313" key="3">
    <source>
        <dbReference type="Proteomes" id="UP001159364"/>
    </source>
</evidence>
<name>A0AAV8SKE9_9ROSI</name>
<sequence>MVLASPEHSSTSCKRLRIGLLVSVSAMMTLVTKSACRVSKKLKTAKNNRNKQSHRHKHSDLYQIPDTQPKSPLLRPKQLLTQISNKATTLMHSSKKRLLGDEHDDGLRPEDFGERGVWQKAILMGGRCEPLDFSGVIYYDSTGKQLKEAPLRSPRASPLPGYLQRAE</sequence>
<dbReference type="AlphaFoldDB" id="A0AAV8SKE9"/>
<protein>
    <submittedName>
        <fullName evidence="2">Uncharacterized protein</fullName>
    </submittedName>
</protein>
<feature type="region of interest" description="Disordered" evidence="1">
    <location>
        <begin position="146"/>
        <end position="167"/>
    </location>
</feature>
<reference evidence="2 3" key="1">
    <citation type="submission" date="2021-09" db="EMBL/GenBank/DDBJ databases">
        <title>Genomic insights and catalytic innovation underlie evolution of tropane alkaloids biosynthesis.</title>
        <authorList>
            <person name="Wang Y.-J."/>
            <person name="Tian T."/>
            <person name="Huang J.-P."/>
            <person name="Huang S.-X."/>
        </authorList>
    </citation>
    <scope>NUCLEOTIDE SEQUENCE [LARGE SCALE GENOMIC DNA]</scope>
    <source>
        <strain evidence="2">KIB-2018</strain>
        <tissue evidence="2">Leaf</tissue>
    </source>
</reference>
<dbReference type="PANTHER" id="PTHR33237:SF46">
    <property type="entry name" value="OS01G0606100 PROTEIN"/>
    <property type="match status" value="1"/>
</dbReference>
<keyword evidence="3" id="KW-1185">Reference proteome</keyword>
<evidence type="ECO:0000313" key="2">
    <source>
        <dbReference type="EMBL" id="KAJ8752433.1"/>
    </source>
</evidence>
<comment type="caution">
    <text evidence="2">The sequence shown here is derived from an EMBL/GenBank/DDBJ whole genome shotgun (WGS) entry which is preliminary data.</text>
</comment>
<dbReference type="EMBL" id="JAIWQS010000010">
    <property type="protein sequence ID" value="KAJ8752433.1"/>
    <property type="molecule type" value="Genomic_DNA"/>
</dbReference>
<accession>A0AAV8SKE9</accession>
<evidence type="ECO:0000256" key="1">
    <source>
        <dbReference type="SAM" id="MobiDB-lite"/>
    </source>
</evidence>
<dbReference type="Proteomes" id="UP001159364">
    <property type="component" value="Linkage Group LG10"/>
</dbReference>
<proteinExistence type="predicted"/>
<dbReference type="PANTHER" id="PTHR33237">
    <property type="entry name" value="F2P16.13 PROTEIN-RELATED"/>
    <property type="match status" value="1"/>
</dbReference>